<dbReference type="STRING" id="269670.SAMN02982927_01999"/>
<evidence type="ECO:0000256" key="1">
    <source>
        <dbReference type="ARBA" id="ARBA00022801"/>
    </source>
</evidence>
<dbReference type="OrthoDB" id="9760715at2"/>
<dbReference type="PROSITE" id="PS51194">
    <property type="entry name" value="HELICASE_CTER"/>
    <property type="match status" value="1"/>
</dbReference>
<feature type="domain" description="Helicase ATP-binding" evidence="2">
    <location>
        <begin position="558"/>
        <end position="730"/>
    </location>
</feature>
<dbReference type="GO" id="GO:0005524">
    <property type="term" value="F:ATP binding"/>
    <property type="evidence" value="ECO:0007669"/>
    <property type="project" value="InterPro"/>
</dbReference>
<evidence type="ECO:0000259" key="2">
    <source>
        <dbReference type="PROSITE" id="PS51192"/>
    </source>
</evidence>
<keyword evidence="4" id="KW-0547">Nucleotide-binding</keyword>
<gene>
    <name evidence="4" type="ORF">SAMN02982927_01999</name>
</gene>
<dbReference type="InterPro" id="IPR038718">
    <property type="entry name" value="SNF2-like_sf"/>
</dbReference>
<dbReference type="Gene3D" id="3.40.50.10810">
    <property type="entry name" value="Tandem AAA-ATPase domain"/>
    <property type="match status" value="1"/>
</dbReference>
<dbReference type="Proteomes" id="UP000198752">
    <property type="component" value="Unassembled WGS sequence"/>
</dbReference>
<dbReference type="FunFam" id="3.40.50.300:FF:000533">
    <property type="entry name" value="Helicase, Snf2 family"/>
    <property type="match status" value="1"/>
</dbReference>
<dbReference type="InterPro" id="IPR049730">
    <property type="entry name" value="SNF2/RAD54-like_C"/>
</dbReference>
<dbReference type="SUPFAM" id="SSF52540">
    <property type="entry name" value="P-loop containing nucleoside triphosphate hydrolases"/>
    <property type="match status" value="2"/>
</dbReference>
<dbReference type="GO" id="GO:0004386">
    <property type="term" value="F:helicase activity"/>
    <property type="evidence" value="ECO:0007669"/>
    <property type="project" value="UniProtKB-KW"/>
</dbReference>
<organism evidence="4 5">
    <name type="scientific">Sporolactobacillus nakayamae</name>
    <dbReference type="NCBI Taxonomy" id="269670"/>
    <lineage>
        <taxon>Bacteria</taxon>
        <taxon>Bacillati</taxon>
        <taxon>Bacillota</taxon>
        <taxon>Bacilli</taxon>
        <taxon>Bacillales</taxon>
        <taxon>Sporolactobacillaceae</taxon>
        <taxon>Sporolactobacillus</taxon>
    </lineage>
</organism>
<dbReference type="SMART" id="SM00487">
    <property type="entry name" value="DEXDc"/>
    <property type="match status" value="1"/>
</dbReference>
<dbReference type="PROSITE" id="PS51192">
    <property type="entry name" value="HELICASE_ATP_BIND_1"/>
    <property type="match status" value="1"/>
</dbReference>
<feature type="domain" description="Helicase C-terminal" evidence="3">
    <location>
        <begin position="856"/>
        <end position="1019"/>
    </location>
</feature>
<dbReference type="InterPro" id="IPR027417">
    <property type="entry name" value="P-loop_NTPase"/>
</dbReference>
<keyword evidence="1" id="KW-0378">Hydrolase</keyword>
<sequence>MDRFLQMTFIPHIENTWNFFIWFTDNSGEAMPFPNKLTDKETIPSWMDETSNYPFFPYRANFIDGKSDHEVDGAIMPMAGVFRLIREGGIYENDTGIFPGITTQWFRQISEAIESLLVNGLFYPFFYHLKRGKDEQCYFCHWIPDANVLAESTVFADWLSRLPRLAFSIEELQDQKVRQWLYLIVIYWLNSMIRASAPEKLLNETVPFTPDDQPAELKFLTQKAASGDLLIGTGTPWLITRDPEQIEQMDRLEFELTGWVQPVASAQSDSWAQALLNYKREQTGTYFAPETAKIVLHPGSPDNLFSSSAVWSYAITISGWQNGRRVEQAPEGTTLSAALGQDNWLSKRLDTIKAKVPAAIITLLKESSEGYMTVHDLSELYQSEEALANADIHVIFPDNIKIHDASSVSVDLEIHQKKDGEETSLFSLNSLINYDWRIAIGDLQVSTEDFRQLVRANQPFIHQGNQWIHVPVKQMMKAYEEMEDALSMFDKKANVSSAMKIEAARRRKRNGSLKVHLDSEIGDYLSHLLKKPARTIPLPDAFVGQLRPYQKKGYTWLVNLRRQHVGGCLADDMGLGKTVQAIAYLDYCKQISGDSPSDRSVSSSGPALIICPTSLVANWNHECAVFSPQLDVYLHHGTNRLRGEAFQERLSQCDVIVTSYAIYTKEASELLNYYWNCVILDEAQAIKNPHAQKTRALRPIKTAHRLVLTGTPIENRLEELWSIMEFLNPGYLGSLERFRAQFIHPIEKKNSRSKSNQLTQMIRPFLLRREKTDKKIIHDLPEKVEAKRVCNLTKSQASLYQSIVNRLQKNVADTGGIQRKGMILSTLTKLKQVCDHPSLVSDRDQLEDRKSGKLDLLFHILDPLFEQDEKVLLFTQYVKMGKILIEEAQKRYPDATIFFLYGALSAEQRQKMIDSFQDPEQKKTLFILSLKAGGVGINLTAAGYVIHYDRWWNPAVEEQATDRAYRIGQDRNVYVYKLICEGTLEERIDLLIERKKSLQNQILSGGEAWLTEMSDQELLDLIQLHEGVV</sequence>
<dbReference type="EMBL" id="FOOY01000012">
    <property type="protein sequence ID" value="SFG53730.1"/>
    <property type="molecule type" value="Genomic_DNA"/>
</dbReference>
<dbReference type="Pfam" id="PF12419">
    <property type="entry name" value="DUF3670"/>
    <property type="match status" value="1"/>
</dbReference>
<dbReference type="PANTHER" id="PTHR10799">
    <property type="entry name" value="SNF2/RAD54 HELICASE FAMILY"/>
    <property type="match status" value="1"/>
</dbReference>
<keyword evidence="4" id="KW-0067">ATP-binding</keyword>
<dbReference type="InterPro" id="IPR000330">
    <property type="entry name" value="SNF2_N"/>
</dbReference>
<reference evidence="5" key="1">
    <citation type="submission" date="2016-10" db="EMBL/GenBank/DDBJ databases">
        <authorList>
            <person name="Varghese N."/>
            <person name="Submissions S."/>
        </authorList>
    </citation>
    <scope>NUCLEOTIDE SEQUENCE [LARGE SCALE GENOMIC DNA]</scope>
    <source>
        <strain evidence="5">ATCC 700379</strain>
    </source>
</reference>
<keyword evidence="5" id="KW-1185">Reference proteome</keyword>
<evidence type="ECO:0000259" key="3">
    <source>
        <dbReference type="PROSITE" id="PS51194"/>
    </source>
</evidence>
<dbReference type="AlphaFoldDB" id="A0A1I2SLY3"/>
<evidence type="ECO:0000313" key="5">
    <source>
        <dbReference type="Proteomes" id="UP000198752"/>
    </source>
</evidence>
<dbReference type="RefSeq" id="WP_093672527.1">
    <property type="nucleotide sequence ID" value="NZ_FOOY01000012.1"/>
</dbReference>
<dbReference type="InterPro" id="IPR001650">
    <property type="entry name" value="Helicase_C-like"/>
</dbReference>
<dbReference type="SMART" id="SM00490">
    <property type="entry name" value="HELICc"/>
    <property type="match status" value="1"/>
</dbReference>
<dbReference type="Gene3D" id="3.40.50.300">
    <property type="entry name" value="P-loop containing nucleotide triphosphate hydrolases"/>
    <property type="match status" value="1"/>
</dbReference>
<dbReference type="CDD" id="cd18793">
    <property type="entry name" value="SF2_C_SNF"/>
    <property type="match status" value="1"/>
</dbReference>
<evidence type="ECO:0000313" key="4">
    <source>
        <dbReference type="EMBL" id="SFG53730.1"/>
    </source>
</evidence>
<accession>A0A1I2SLY3</accession>
<dbReference type="CDD" id="cd18012">
    <property type="entry name" value="DEXQc_arch_SWI2_SNF2"/>
    <property type="match status" value="1"/>
</dbReference>
<dbReference type="GO" id="GO:0016787">
    <property type="term" value="F:hydrolase activity"/>
    <property type="evidence" value="ECO:0007669"/>
    <property type="project" value="UniProtKB-KW"/>
</dbReference>
<dbReference type="InterPro" id="IPR022138">
    <property type="entry name" value="DUF3670"/>
</dbReference>
<protein>
    <submittedName>
        <fullName evidence="4">Superfamily II DNA or RNA helicase, SNF2 family</fullName>
    </submittedName>
</protein>
<dbReference type="Pfam" id="PF00271">
    <property type="entry name" value="Helicase_C"/>
    <property type="match status" value="1"/>
</dbReference>
<proteinExistence type="predicted"/>
<keyword evidence="4" id="KW-0347">Helicase</keyword>
<dbReference type="InterPro" id="IPR014001">
    <property type="entry name" value="Helicase_ATP-bd"/>
</dbReference>
<name>A0A1I2SLY3_9BACL</name>
<dbReference type="Pfam" id="PF00176">
    <property type="entry name" value="SNF2-rel_dom"/>
    <property type="match status" value="1"/>
</dbReference>